<dbReference type="PRINTS" id="PR00405">
    <property type="entry name" value="REVINTRACTNG"/>
</dbReference>
<dbReference type="Proteomes" id="UP001443914">
    <property type="component" value="Unassembled WGS sequence"/>
</dbReference>
<dbReference type="GO" id="GO:0008270">
    <property type="term" value="F:zinc ion binding"/>
    <property type="evidence" value="ECO:0007669"/>
    <property type="project" value="UniProtKB-KW"/>
</dbReference>
<keyword evidence="4" id="KW-0862">Zinc</keyword>
<dbReference type="InterPro" id="IPR037278">
    <property type="entry name" value="ARFGAP/RecO"/>
</dbReference>
<dbReference type="EMBL" id="JBDFQZ010000007">
    <property type="protein sequence ID" value="KAK9706646.1"/>
    <property type="molecule type" value="Genomic_DNA"/>
</dbReference>
<name>A0AAW1JUL1_SAPOF</name>
<keyword evidence="1" id="KW-0343">GTPase activation</keyword>
<dbReference type="FunFam" id="1.10.220.150:FF:000009">
    <property type="entry name" value="stromal membrane-associated protein 1 isoform X1"/>
    <property type="match status" value="1"/>
</dbReference>
<dbReference type="PANTHER" id="PTHR46419:SF3">
    <property type="entry name" value="ADP-RIBOSYLATION FACTOR GTPASE-ACTIVATING PROTEIN AGD15-RELATED"/>
    <property type="match status" value="1"/>
</dbReference>
<keyword evidence="2" id="KW-0479">Metal-binding</keyword>
<evidence type="ECO:0000313" key="8">
    <source>
        <dbReference type="EMBL" id="KAK9706646.1"/>
    </source>
</evidence>
<keyword evidence="9" id="KW-1185">Reference proteome</keyword>
<dbReference type="Pfam" id="PF01412">
    <property type="entry name" value="ArfGap"/>
    <property type="match status" value="1"/>
</dbReference>
<feature type="compositionally biased region" description="Basic and acidic residues" evidence="6">
    <location>
        <begin position="158"/>
        <end position="181"/>
    </location>
</feature>
<dbReference type="InterPro" id="IPR038508">
    <property type="entry name" value="ArfGAP_dom_sf"/>
</dbReference>
<evidence type="ECO:0000256" key="4">
    <source>
        <dbReference type="ARBA" id="ARBA00022833"/>
    </source>
</evidence>
<dbReference type="GO" id="GO:0005096">
    <property type="term" value="F:GTPase activator activity"/>
    <property type="evidence" value="ECO:0007669"/>
    <property type="project" value="UniProtKB-KW"/>
</dbReference>
<organism evidence="8 9">
    <name type="scientific">Saponaria officinalis</name>
    <name type="common">Common soapwort</name>
    <name type="synonym">Lychnis saponaria</name>
    <dbReference type="NCBI Taxonomy" id="3572"/>
    <lineage>
        <taxon>Eukaryota</taxon>
        <taxon>Viridiplantae</taxon>
        <taxon>Streptophyta</taxon>
        <taxon>Embryophyta</taxon>
        <taxon>Tracheophyta</taxon>
        <taxon>Spermatophyta</taxon>
        <taxon>Magnoliopsida</taxon>
        <taxon>eudicotyledons</taxon>
        <taxon>Gunneridae</taxon>
        <taxon>Pentapetalae</taxon>
        <taxon>Caryophyllales</taxon>
        <taxon>Caryophyllaceae</taxon>
        <taxon>Caryophylleae</taxon>
        <taxon>Saponaria</taxon>
    </lineage>
</organism>
<dbReference type="InterPro" id="IPR044520">
    <property type="entry name" value="ARF_GAP_AGD5/15"/>
</dbReference>
<dbReference type="Gene3D" id="1.10.220.150">
    <property type="entry name" value="Arf GTPase activating protein"/>
    <property type="match status" value="1"/>
</dbReference>
<evidence type="ECO:0000313" key="9">
    <source>
        <dbReference type="Proteomes" id="UP001443914"/>
    </source>
</evidence>
<feature type="compositionally biased region" description="Basic and acidic residues" evidence="6">
    <location>
        <begin position="202"/>
        <end position="230"/>
    </location>
</feature>
<feature type="compositionally biased region" description="Low complexity" evidence="6">
    <location>
        <begin position="278"/>
        <end position="291"/>
    </location>
</feature>
<accession>A0AAW1JUL1</accession>
<feature type="compositionally biased region" description="Basic and acidic residues" evidence="6">
    <location>
        <begin position="301"/>
        <end position="325"/>
    </location>
</feature>
<evidence type="ECO:0000256" key="2">
    <source>
        <dbReference type="ARBA" id="ARBA00022723"/>
    </source>
</evidence>
<keyword evidence="3 5" id="KW-0863">Zinc-finger</keyword>
<dbReference type="AlphaFoldDB" id="A0AAW1JUL1"/>
<reference evidence="8" key="1">
    <citation type="submission" date="2024-03" db="EMBL/GenBank/DDBJ databases">
        <title>WGS assembly of Saponaria officinalis var. Norfolk2.</title>
        <authorList>
            <person name="Jenkins J."/>
            <person name="Shu S."/>
            <person name="Grimwood J."/>
            <person name="Barry K."/>
            <person name="Goodstein D."/>
            <person name="Schmutz J."/>
            <person name="Leebens-Mack J."/>
            <person name="Osbourn A."/>
        </authorList>
    </citation>
    <scope>NUCLEOTIDE SEQUENCE [LARGE SCALE GENOMIC DNA]</scope>
    <source>
        <strain evidence="8">JIC</strain>
    </source>
</reference>
<proteinExistence type="predicted"/>
<gene>
    <name evidence="8" type="ORF">RND81_07G141500</name>
</gene>
<evidence type="ECO:0000256" key="6">
    <source>
        <dbReference type="SAM" id="MobiDB-lite"/>
    </source>
</evidence>
<protein>
    <recommendedName>
        <fullName evidence="7">Arf-GAP domain-containing protein</fullName>
    </recommendedName>
</protein>
<dbReference type="PANTHER" id="PTHR46419">
    <property type="entry name" value="ADP-RIBOSYLATION FACTOR GTPASE-ACTIVATING PROTEIN AGD5"/>
    <property type="match status" value="1"/>
</dbReference>
<feature type="compositionally biased region" description="Basic and acidic residues" evidence="6">
    <location>
        <begin position="125"/>
        <end position="137"/>
    </location>
</feature>
<evidence type="ECO:0000256" key="5">
    <source>
        <dbReference type="PROSITE-ProRule" id="PRU00288"/>
    </source>
</evidence>
<feature type="region of interest" description="Disordered" evidence="6">
    <location>
        <begin position="125"/>
        <end position="260"/>
    </location>
</feature>
<feature type="compositionally biased region" description="Polar residues" evidence="6">
    <location>
        <begin position="386"/>
        <end position="421"/>
    </location>
</feature>
<comment type="caution">
    <text evidence="8">The sequence shown here is derived from an EMBL/GenBank/DDBJ whole genome shotgun (WGS) entry which is preliminary data.</text>
</comment>
<feature type="domain" description="Arf-GAP" evidence="7">
    <location>
        <begin position="16"/>
        <end position="130"/>
    </location>
</feature>
<dbReference type="SUPFAM" id="SSF57863">
    <property type="entry name" value="ArfGap/RecO-like zinc finger"/>
    <property type="match status" value="1"/>
</dbReference>
<feature type="region of interest" description="Disordered" evidence="6">
    <location>
        <begin position="273"/>
        <end position="354"/>
    </location>
</feature>
<feature type="compositionally biased region" description="Low complexity" evidence="6">
    <location>
        <begin position="140"/>
        <end position="152"/>
    </location>
</feature>
<evidence type="ECO:0000259" key="7">
    <source>
        <dbReference type="PROSITE" id="PS50115"/>
    </source>
</evidence>
<evidence type="ECO:0000256" key="3">
    <source>
        <dbReference type="ARBA" id="ARBA00022771"/>
    </source>
</evidence>
<feature type="region of interest" description="Disordered" evidence="6">
    <location>
        <begin position="366"/>
        <end position="428"/>
    </location>
</feature>
<feature type="compositionally biased region" description="Basic and acidic residues" evidence="6">
    <location>
        <begin position="336"/>
        <end position="353"/>
    </location>
</feature>
<dbReference type="CDD" id="cd08204">
    <property type="entry name" value="ArfGap"/>
    <property type="match status" value="1"/>
</dbReference>
<evidence type="ECO:0000256" key="1">
    <source>
        <dbReference type="ARBA" id="ARBA00022468"/>
    </source>
</evidence>
<sequence length="487" mass="53845">MNRKAAISKELNAKHAKILEGLLKLPRNRECADCKNKAPRWASINLGVFICLQCSGIHRSLGVHISKVRSATLDTWLPDQVAFMQEMGNEKSNAYWEAELPVNYNRRRFENFIPAKYVEKKWVRRDEKVKSSPRSEEESASSSSTMSESSISVTDSATNRHTETKELPLVEKQASFREESASAKSFGHMSVTDAGTDQPTANEKDRSSVGKRDVDAGNPQVRKESAEDPTTKVIPDPDDGSKKDSQTKQPAILKDESPKVDYATELYRMLCVDDSTESDSSPSSDMSSWVDFDSEEEEEETVKGKDVVRSSAEKVQNEHRVKDVETSILPETKGFSQEHRKDAKNDNQGHSDETNNAIASSIHLEQLPIPSKVQTSSTVAAPRVSYSGSQTSQNGIHQQQDHCSQAPSLNGRGSINHSPGTQLPMLSIPPTKFSANTAPYTTSSLYRPAVLLNGMSTTCTKKPVAALPVSGYDYDFSFLTQGMFTKR</sequence>
<dbReference type="PROSITE" id="PS50115">
    <property type="entry name" value="ARFGAP"/>
    <property type="match status" value="1"/>
</dbReference>
<dbReference type="SMART" id="SM00105">
    <property type="entry name" value="ArfGap"/>
    <property type="match status" value="1"/>
</dbReference>
<dbReference type="InterPro" id="IPR001164">
    <property type="entry name" value="ArfGAP_dom"/>
</dbReference>